<evidence type="ECO:0000256" key="10">
    <source>
        <dbReference type="SAM" id="SignalP"/>
    </source>
</evidence>
<evidence type="ECO:0000313" key="15">
    <source>
        <dbReference type="Proteomes" id="UP000185161"/>
    </source>
</evidence>
<dbReference type="RefSeq" id="WP_075151229.1">
    <property type="nucleotide sequence ID" value="NZ_CP018820.1"/>
</dbReference>
<dbReference type="OrthoDB" id="7051241at2"/>
<dbReference type="PANTHER" id="PTHR47234:SF2">
    <property type="entry name" value="TONB-DEPENDENT RECEPTOR"/>
    <property type="match status" value="1"/>
</dbReference>
<dbReference type="Gene3D" id="2.170.130.10">
    <property type="entry name" value="TonB-dependent receptor, plug domain"/>
    <property type="match status" value="1"/>
</dbReference>
<dbReference type="PANTHER" id="PTHR47234">
    <property type="match status" value="1"/>
</dbReference>
<organism evidence="13 15">
    <name type="scientific">Sphingomonas koreensis</name>
    <dbReference type="NCBI Taxonomy" id="93064"/>
    <lineage>
        <taxon>Bacteria</taxon>
        <taxon>Pseudomonadati</taxon>
        <taxon>Pseudomonadota</taxon>
        <taxon>Alphaproteobacteria</taxon>
        <taxon>Sphingomonadales</taxon>
        <taxon>Sphingomonadaceae</taxon>
        <taxon>Sphingomonas</taxon>
    </lineage>
</organism>
<dbReference type="Proteomes" id="UP000185161">
    <property type="component" value="Chromosome"/>
</dbReference>
<evidence type="ECO:0000313" key="13">
    <source>
        <dbReference type="EMBL" id="APR52368.1"/>
    </source>
</evidence>
<keyword evidence="5 9" id="KW-0798">TonB box</keyword>
<accession>A0A1L6J8X8</accession>
<evidence type="ECO:0000256" key="5">
    <source>
        <dbReference type="ARBA" id="ARBA00023077"/>
    </source>
</evidence>
<dbReference type="Pfam" id="PF00593">
    <property type="entry name" value="TonB_dep_Rec_b-barrel"/>
    <property type="match status" value="1"/>
</dbReference>
<evidence type="ECO:0000256" key="2">
    <source>
        <dbReference type="ARBA" id="ARBA00022448"/>
    </source>
</evidence>
<feature type="domain" description="TonB-dependent receptor plug" evidence="12">
    <location>
        <begin position="50"/>
        <end position="161"/>
    </location>
</feature>
<sequence length="996" mass="104457">MVSLTRTRLLTSTLLLTGAVFVAPAHAQEAGAEESQTVVVTGSRIARPDIETAAPIASMGSEEIGLQAGSANIENVLNDMPQINATTTSASNNPGGGVATVNMRLLGPSRTLVLVDGRRYVSFDTNQQIDLNTIPAALVERIDVVTGGRSAIYGSDAIAGVVNFVTKKDFSGAEFTSSYDVTERGDGQVWNVGGTIGANLDDGRGNVVAHVSYLNRKGTYAGARSFGRLALTNTTIGGVPTLINAGSPSGPQTRILLSSAQAAAAGGLFGTGTATNLDFNPDGSIGPYVDATDSYNFSPVNYLTVPQQRFLISTAGHYEISPAVVPYIEAQFINNRVDTELAATPIGNSTPFGTGSLGALRVQVASPFLAANVRAGLAAIDASETTAGLDVQNDGYVRLTSFGYRTVPLGPRQNKDDRNAYRILAGVRGDIGGGWSYDANYMYARTRNSQRQNGNIAISNFIAATTTAFQNPTTGAVSATPFAGVPGGGNLVCADASARAAGCVPANIFGVGNISPEAINYLAIGATNLQEYTTEVASAALTNSELFDIGGGPIGVAVGVEWRREAGSVTPDQYLSSGNVAGFNPGRPTAGSYSVREAFAELNVPLIKDGFIHKLELNAAGRVSDYSNAPGTVYTYAVGGLLAPVKDITFRAQYSRAIRGPSVNELFLGNTVSFAGNIEGCGGANAGPGGDRYAFCQSLGIPTSVLNDPAQRAALASATIVNPPTFLGGNPNLKEETATTWTVGAILAPTFLSGFTATVDYYNIKIEDYISTVGTANIGAACFDQRDLAFCSLITRNAAGQIERIDDRNANTGGLKTDGLDVGVNYSHRFESMFGVEDFRLGFNFLGTRLFSYDVTPVQGLPIVRECAGTFGRLCAVGATTSPPKPKWRHTARLTAGTDLIRLSGQWRHLGATNDDNAATVYAVERLPSKDYFDLTLSASPSDHFDLSVGVTNLFDSQPPLLASAQSGGSGEQTNTYPTYYDVMGRSFFVSARIRY</sequence>
<evidence type="ECO:0000259" key="11">
    <source>
        <dbReference type="Pfam" id="PF00593"/>
    </source>
</evidence>
<evidence type="ECO:0000256" key="1">
    <source>
        <dbReference type="ARBA" id="ARBA00004571"/>
    </source>
</evidence>
<reference evidence="15" key="2">
    <citation type="submission" date="2016-12" db="EMBL/GenBank/DDBJ databases">
        <title>Whole genome sequencing of Sphingomonas sp. ABOJV.</title>
        <authorList>
            <person name="Conlan S."/>
            <person name="Thomas P.J."/>
            <person name="Mullikin J."/>
            <person name="Palmore T.N."/>
            <person name="Frank K.M."/>
            <person name="Segre J.A."/>
        </authorList>
    </citation>
    <scope>NUCLEOTIDE SEQUENCE [LARGE SCALE GENOMIC DNA]</scope>
    <source>
        <strain evidence="15">ABOJV</strain>
    </source>
</reference>
<evidence type="ECO:0000313" key="14">
    <source>
        <dbReference type="EMBL" id="RSV01481.1"/>
    </source>
</evidence>
<dbReference type="EMBL" id="QQWO01000012">
    <property type="protein sequence ID" value="RSV01481.1"/>
    <property type="molecule type" value="Genomic_DNA"/>
</dbReference>
<keyword evidence="10" id="KW-0732">Signal</keyword>
<reference evidence="13" key="1">
    <citation type="submission" date="2016-12" db="EMBL/GenBank/DDBJ databases">
        <title>Whole genome sequencing of Sphingomonas koreensis.</title>
        <authorList>
            <person name="Conlan S."/>
            <person name="Thomas P.J."/>
            <person name="Mullikin J."/>
            <person name="Palmore T.N."/>
            <person name="Frank K.M."/>
            <person name="Segre J.A."/>
        </authorList>
    </citation>
    <scope>NUCLEOTIDE SEQUENCE</scope>
    <source>
        <strain evidence="13">ABOJV</strain>
    </source>
</reference>
<comment type="subcellular location">
    <subcellularLocation>
        <location evidence="1 8">Cell outer membrane</location>
        <topology evidence="1 8">Multi-pass membrane protein</topology>
    </subcellularLocation>
</comment>
<dbReference type="STRING" id="93064.BRX40_07935"/>
<gene>
    <name evidence="13" type="ORF">BRX40_07935</name>
    <name evidence="14" type="ORF">CA257_14935</name>
</gene>
<dbReference type="InterPro" id="IPR036942">
    <property type="entry name" value="Beta-barrel_TonB_sf"/>
</dbReference>
<reference evidence="14 16" key="3">
    <citation type="submission" date="2018-07" db="EMBL/GenBank/DDBJ databases">
        <title>Genomic and Epidemiologic Investigation of an Indolent Hospital Outbreak.</title>
        <authorList>
            <person name="Johnson R.C."/>
            <person name="Deming C."/>
            <person name="Conlan S."/>
            <person name="Zellmer C.J."/>
            <person name="Michelin A.V."/>
            <person name="Lee-Lin S."/>
            <person name="Thomas P.J."/>
            <person name="Park M."/>
            <person name="Weingarten R.A."/>
            <person name="Less J."/>
            <person name="Dekker J.P."/>
            <person name="Frank K.M."/>
            <person name="Musser K.A."/>
            <person name="Mcquiston J.R."/>
            <person name="Henderson D.K."/>
            <person name="Lau A.F."/>
            <person name="Palmore T.N."/>
            <person name="Segre J.A."/>
        </authorList>
    </citation>
    <scope>NUCLEOTIDE SEQUENCE [LARGE SCALE GENOMIC DNA]</scope>
    <source>
        <strain evidence="14 16">SK-NIH.Env10_0317</strain>
    </source>
</reference>
<feature type="chain" id="PRO_5041797841" evidence="10">
    <location>
        <begin position="28"/>
        <end position="996"/>
    </location>
</feature>
<dbReference type="GeneID" id="44132484"/>
<evidence type="ECO:0000256" key="9">
    <source>
        <dbReference type="RuleBase" id="RU003357"/>
    </source>
</evidence>
<keyword evidence="4 8" id="KW-0812">Transmembrane</keyword>
<dbReference type="Gene3D" id="2.40.170.20">
    <property type="entry name" value="TonB-dependent receptor, beta-barrel domain"/>
    <property type="match status" value="1"/>
</dbReference>
<dbReference type="InterPro" id="IPR000531">
    <property type="entry name" value="Beta-barrel_TonB"/>
</dbReference>
<feature type="domain" description="TonB-dependent receptor-like beta-barrel" evidence="11">
    <location>
        <begin position="400"/>
        <end position="954"/>
    </location>
</feature>
<evidence type="ECO:0000256" key="8">
    <source>
        <dbReference type="PROSITE-ProRule" id="PRU01360"/>
    </source>
</evidence>
<name>A0A1L6J8X8_9SPHN</name>
<keyword evidence="6 8" id="KW-0472">Membrane</keyword>
<dbReference type="KEGG" id="skr:BRX40_07935"/>
<protein>
    <submittedName>
        <fullName evidence="14">TonB-dependent receptor</fullName>
    </submittedName>
</protein>
<evidence type="ECO:0000256" key="4">
    <source>
        <dbReference type="ARBA" id="ARBA00022692"/>
    </source>
</evidence>
<evidence type="ECO:0000256" key="7">
    <source>
        <dbReference type="ARBA" id="ARBA00023237"/>
    </source>
</evidence>
<dbReference type="GO" id="GO:0009279">
    <property type="term" value="C:cell outer membrane"/>
    <property type="evidence" value="ECO:0007669"/>
    <property type="project" value="UniProtKB-SubCell"/>
</dbReference>
<dbReference type="AlphaFoldDB" id="A0A1L6J8X8"/>
<proteinExistence type="inferred from homology"/>
<dbReference type="PROSITE" id="PS52016">
    <property type="entry name" value="TONB_DEPENDENT_REC_3"/>
    <property type="match status" value="1"/>
</dbReference>
<keyword evidence="2 8" id="KW-0813">Transport</keyword>
<dbReference type="InterPro" id="IPR039426">
    <property type="entry name" value="TonB-dep_rcpt-like"/>
</dbReference>
<keyword evidence="7 8" id="KW-0998">Cell outer membrane</keyword>
<feature type="signal peptide" evidence="10">
    <location>
        <begin position="1"/>
        <end position="27"/>
    </location>
</feature>
<dbReference type="InterPro" id="IPR012910">
    <property type="entry name" value="Plug_dom"/>
</dbReference>
<evidence type="ECO:0000256" key="6">
    <source>
        <dbReference type="ARBA" id="ARBA00023136"/>
    </source>
</evidence>
<comment type="similarity">
    <text evidence="8 9">Belongs to the TonB-dependent receptor family.</text>
</comment>
<keyword evidence="15" id="KW-1185">Reference proteome</keyword>
<dbReference type="Proteomes" id="UP000286681">
    <property type="component" value="Unassembled WGS sequence"/>
</dbReference>
<keyword evidence="3 8" id="KW-1134">Transmembrane beta strand</keyword>
<dbReference type="EMBL" id="CP018820">
    <property type="protein sequence ID" value="APR52368.1"/>
    <property type="molecule type" value="Genomic_DNA"/>
</dbReference>
<evidence type="ECO:0000259" key="12">
    <source>
        <dbReference type="Pfam" id="PF07715"/>
    </source>
</evidence>
<dbReference type="Pfam" id="PF07715">
    <property type="entry name" value="Plug"/>
    <property type="match status" value="1"/>
</dbReference>
<dbReference type="SUPFAM" id="SSF56935">
    <property type="entry name" value="Porins"/>
    <property type="match status" value="1"/>
</dbReference>
<keyword evidence="14" id="KW-0675">Receptor</keyword>
<evidence type="ECO:0000313" key="16">
    <source>
        <dbReference type="Proteomes" id="UP000286681"/>
    </source>
</evidence>
<dbReference type="InterPro" id="IPR037066">
    <property type="entry name" value="Plug_dom_sf"/>
</dbReference>
<evidence type="ECO:0000256" key="3">
    <source>
        <dbReference type="ARBA" id="ARBA00022452"/>
    </source>
</evidence>